<dbReference type="InterPro" id="IPR036983">
    <property type="entry name" value="AIM24_sf"/>
</dbReference>
<reference evidence="7 8" key="1">
    <citation type="journal article" date="2019" name="Front. Genet.">
        <title>Whole-Genome Sequencing of the Opportunistic Yeast Pathogen Candida inconspicua Uncovers Its Hybrid Origin.</title>
        <authorList>
            <person name="Mixao V."/>
            <person name="Hansen A.P."/>
            <person name="Saus E."/>
            <person name="Boekhout T."/>
            <person name="Lass-Florl C."/>
            <person name="Gabaldon T."/>
        </authorList>
    </citation>
    <scope>NUCLEOTIDE SEQUENCE [LARGE SCALE GENOMIC DNA]</scope>
    <source>
        <strain evidence="7 8">CBS 180</strain>
    </source>
</reference>
<evidence type="ECO:0000256" key="1">
    <source>
        <dbReference type="ARBA" id="ARBA00004173"/>
    </source>
</evidence>
<evidence type="ECO:0000256" key="4">
    <source>
        <dbReference type="ARBA" id="ARBA00022946"/>
    </source>
</evidence>
<accession>A0A4T0X343</accession>
<dbReference type="Gene3D" id="3.60.160.10">
    <property type="entry name" value="Mitochondrial biogenesis AIM24"/>
    <property type="match status" value="1"/>
</dbReference>
<protein>
    <recommendedName>
        <fullName evidence="3 6">Altered inheritance of mitochondria protein 24, mitochondrial</fullName>
    </recommendedName>
</protein>
<dbReference type="InterPro" id="IPR016031">
    <property type="entry name" value="Trp_RNA-bd_attenuator-like_dom"/>
</dbReference>
<sequence>MSYTQLRRLSIASVKDVFKRLIPVSGAESQQVLTSLPHVTGAGAFIEHVSYQILGSSHNLLNINLPKSSILNIRYSNKKQKIVALNGKISSLYTELTKLDSNIVFQRCFNQTEPMSLLIAQNSENSNFAMVETNKDYWKLKRNSLFAWSGPSIEPHAIKHSQFVQIKGEGNFIVSSPGQILQLILAENESIHINQSAIVGYTFKKDVISGGDDGFTSSNMSVVNLSSGKIAFLTYVATFTNHLKLPNSLMIDPSFEKFRTFLTKVNSPIKKSICYIKSVLPKVNQKELFVELKGPKTILLSNYFQMCDKSLTTEQIKS</sequence>
<evidence type="ECO:0000256" key="2">
    <source>
        <dbReference type="ARBA" id="ARBA00009322"/>
    </source>
</evidence>
<gene>
    <name evidence="7" type="ORF">CANINC_001656</name>
</gene>
<evidence type="ECO:0000313" key="7">
    <source>
        <dbReference type="EMBL" id="TID29738.1"/>
    </source>
</evidence>
<dbReference type="GO" id="GO:0005743">
    <property type="term" value="C:mitochondrial inner membrane"/>
    <property type="evidence" value="ECO:0007669"/>
    <property type="project" value="TreeGrafter"/>
</dbReference>
<dbReference type="PANTHER" id="PTHR36959">
    <property type="entry name" value="ALTERED INHERITANCE OF MITOCHONDRIA PROTEIN 24, MITOCHONDRIAL"/>
    <property type="match status" value="1"/>
</dbReference>
<proteinExistence type="inferred from homology"/>
<dbReference type="SUPFAM" id="SSF51219">
    <property type="entry name" value="TRAP-like"/>
    <property type="match status" value="1"/>
</dbReference>
<dbReference type="GO" id="GO:0007007">
    <property type="term" value="P:inner mitochondrial membrane organization"/>
    <property type="evidence" value="ECO:0007669"/>
    <property type="project" value="TreeGrafter"/>
</dbReference>
<evidence type="ECO:0000256" key="3">
    <source>
        <dbReference type="ARBA" id="ARBA00013287"/>
    </source>
</evidence>
<organism evidence="7 8">
    <name type="scientific">Pichia inconspicua</name>
    <dbReference type="NCBI Taxonomy" id="52247"/>
    <lineage>
        <taxon>Eukaryota</taxon>
        <taxon>Fungi</taxon>
        <taxon>Dikarya</taxon>
        <taxon>Ascomycota</taxon>
        <taxon>Saccharomycotina</taxon>
        <taxon>Pichiomycetes</taxon>
        <taxon>Pichiales</taxon>
        <taxon>Pichiaceae</taxon>
        <taxon>Pichia</taxon>
    </lineage>
</organism>
<dbReference type="PANTHER" id="PTHR36959:SF2">
    <property type="entry name" value="ALTERED INHERITANCE OF MITOCHONDRIA PROTEIN 24, MITOCHONDRIAL"/>
    <property type="match status" value="1"/>
</dbReference>
<name>A0A4T0X343_9ASCO</name>
<dbReference type="InterPro" id="IPR002838">
    <property type="entry name" value="AIM24"/>
</dbReference>
<evidence type="ECO:0000256" key="6">
    <source>
        <dbReference type="RuleBase" id="RU363045"/>
    </source>
</evidence>
<keyword evidence="8" id="KW-1185">Reference proteome</keyword>
<dbReference type="Proteomes" id="UP000307173">
    <property type="component" value="Unassembled WGS sequence"/>
</dbReference>
<evidence type="ECO:0000313" key="8">
    <source>
        <dbReference type="Proteomes" id="UP000307173"/>
    </source>
</evidence>
<dbReference type="EMBL" id="SELW01000262">
    <property type="protein sequence ID" value="TID29738.1"/>
    <property type="molecule type" value="Genomic_DNA"/>
</dbReference>
<comment type="subcellular location">
    <subcellularLocation>
        <location evidence="1 6">Mitochondrion</location>
    </subcellularLocation>
</comment>
<evidence type="ECO:0000256" key="5">
    <source>
        <dbReference type="ARBA" id="ARBA00023128"/>
    </source>
</evidence>
<keyword evidence="5 6" id="KW-0496">Mitochondrion</keyword>
<dbReference type="OrthoDB" id="5295771at2759"/>
<keyword evidence="4" id="KW-0809">Transit peptide</keyword>
<comment type="similarity">
    <text evidence="2 6">Belongs to the AIM24 family.</text>
</comment>
<dbReference type="AlphaFoldDB" id="A0A4T0X343"/>
<comment type="caution">
    <text evidence="7">The sequence shown here is derived from an EMBL/GenBank/DDBJ whole genome shotgun (WGS) entry which is preliminary data.</text>
</comment>
<dbReference type="Pfam" id="PF01987">
    <property type="entry name" value="AIM24"/>
    <property type="match status" value="1"/>
</dbReference>